<dbReference type="AlphaFoldDB" id="Q7U4C2"/>
<comment type="similarity">
    <text evidence="1">Belongs to the ClpS family.</text>
</comment>
<dbReference type="Gene3D" id="3.30.1390.10">
    <property type="match status" value="1"/>
</dbReference>
<dbReference type="PANTHER" id="PTHR33473">
    <property type="entry name" value="ATP-DEPENDENT CLP PROTEASE ADAPTER PROTEIN CLPS1, CHLOROPLASTIC"/>
    <property type="match status" value="1"/>
</dbReference>
<feature type="domain" description="Adaptor protein ClpS core" evidence="2">
    <location>
        <begin position="75"/>
        <end position="146"/>
    </location>
</feature>
<dbReference type="PANTHER" id="PTHR33473:SF19">
    <property type="entry name" value="ATP-DEPENDENT CLP PROTEASE ADAPTER PROTEIN CLPS"/>
    <property type="match status" value="1"/>
</dbReference>
<dbReference type="Proteomes" id="UP000001422">
    <property type="component" value="Chromosome"/>
</dbReference>
<comment type="function">
    <text evidence="1">Involved in the modulation of the specificity of the ClpAP-mediated ATP-dependent protein degradation.</text>
</comment>
<dbReference type="InterPro" id="IPR014719">
    <property type="entry name" value="Ribosomal_bL12_C/ClpS-like"/>
</dbReference>
<dbReference type="InterPro" id="IPR022935">
    <property type="entry name" value="ClpS"/>
</dbReference>
<evidence type="ECO:0000259" key="2">
    <source>
        <dbReference type="Pfam" id="PF02617"/>
    </source>
</evidence>
<reference evidence="3 4" key="1">
    <citation type="journal article" date="2003" name="Nature">
        <title>The genome of a motile marine Synechococcus.</title>
        <authorList>
            <person name="Palenik B."/>
            <person name="Brahamsha B."/>
            <person name="Larimer F."/>
            <person name="Land M."/>
            <person name="Hauser L."/>
            <person name="Chain P."/>
            <person name="Lamerdin J."/>
            <person name="Regala W."/>
            <person name="Allen E.A."/>
            <person name="McCarren J."/>
            <person name="Paulsen I."/>
            <person name="Dufresne A."/>
            <person name="Partensky F."/>
            <person name="Webb E."/>
            <person name="Waterbury J."/>
        </authorList>
    </citation>
    <scope>NUCLEOTIDE SEQUENCE [LARGE SCALE GENOMIC DNA]</scope>
    <source>
        <strain evidence="3 4">WH8102</strain>
    </source>
</reference>
<dbReference type="HOGENOM" id="CLU_134083_1_0_3"/>
<keyword evidence="4" id="KW-1185">Reference proteome</keyword>
<accession>Q7U4C2</accession>
<organism evidence="3 4">
    <name type="scientific">Parasynechococcus marenigrum (strain WH8102)</name>
    <dbReference type="NCBI Taxonomy" id="84588"/>
    <lineage>
        <taxon>Bacteria</taxon>
        <taxon>Bacillati</taxon>
        <taxon>Cyanobacteriota</taxon>
        <taxon>Cyanophyceae</taxon>
        <taxon>Synechococcales</taxon>
        <taxon>Prochlorococcaceae</taxon>
        <taxon>Parasynechococcus</taxon>
        <taxon>Parasynechococcus marenigrum</taxon>
    </lineage>
</organism>
<dbReference type="GO" id="GO:0006508">
    <property type="term" value="P:proteolysis"/>
    <property type="evidence" value="ECO:0007669"/>
    <property type="project" value="UniProtKB-UniRule"/>
</dbReference>
<dbReference type="SUPFAM" id="SSF54736">
    <property type="entry name" value="ClpS-like"/>
    <property type="match status" value="1"/>
</dbReference>
<sequence length="154" mass="16906">MASAPQVRATSDCPPSTAAPTWMLLWPESRPSEQVVQRFPLDLNLPNTMAMAVDTPTRSPGGAAVMEKAPERVRKQSPRYKVLLHNDPVNTMEYVVTTLRQVVPQLSEQDAMAVMIEAHNTGVGLVIVCDLEPAEFYCETLKAKGLTSTIEPET</sequence>
<gene>
    <name evidence="1" type="primary">clpS</name>
    <name evidence="3" type="ordered locus">SYNW2148</name>
</gene>
<dbReference type="STRING" id="84588.SYNW2148"/>
<evidence type="ECO:0000313" key="4">
    <source>
        <dbReference type="Proteomes" id="UP000001422"/>
    </source>
</evidence>
<dbReference type="InterPro" id="IPR003769">
    <property type="entry name" value="ClpS_core"/>
</dbReference>
<dbReference type="GO" id="GO:0030163">
    <property type="term" value="P:protein catabolic process"/>
    <property type="evidence" value="ECO:0007669"/>
    <property type="project" value="InterPro"/>
</dbReference>
<dbReference type="EMBL" id="BX569694">
    <property type="protein sequence ID" value="CAE08663.1"/>
    <property type="molecule type" value="Genomic_DNA"/>
</dbReference>
<comment type="subunit">
    <text evidence="1">Binds to the N-terminal domain of the chaperone ClpA.</text>
</comment>
<name>Q7U4C2_PARMW</name>
<proteinExistence type="inferred from homology"/>
<evidence type="ECO:0000256" key="1">
    <source>
        <dbReference type="HAMAP-Rule" id="MF_00302"/>
    </source>
</evidence>
<dbReference type="KEGG" id="syw:SYNW2148"/>
<protein>
    <recommendedName>
        <fullName evidence="1">ATP-dependent Clp protease adapter protein ClpS</fullName>
    </recommendedName>
</protein>
<dbReference type="HAMAP" id="MF_00302">
    <property type="entry name" value="ClpS"/>
    <property type="match status" value="1"/>
</dbReference>
<dbReference type="Pfam" id="PF02617">
    <property type="entry name" value="ClpS"/>
    <property type="match status" value="1"/>
</dbReference>
<evidence type="ECO:0000313" key="3">
    <source>
        <dbReference type="EMBL" id="CAE08663.1"/>
    </source>
</evidence>
<dbReference type="eggNOG" id="COG2127">
    <property type="taxonomic scope" value="Bacteria"/>
</dbReference>
<dbReference type="NCBIfam" id="NF000671">
    <property type="entry name" value="PRK00033.1-4"/>
    <property type="match status" value="1"/>
</dbReference>